<organism evidence="2 3">
    <name type="scientific">Plectosphaerella plurivora</name>
    <dbReference type="NCBI Taxonomy" id="936078"/>
    <lineage>
        <taxon>Eukaryota</taxon>
        <taxon>Fungi</taxon>
        <taxon>Dikarya</taxon>
        <taxon>Ascomycota</taxon>
        <taxon>Pezizomycotina</taxon>
        <taxon>Sordariomycetes</taxon>
        <taxon>Hypocreomycetidae</taxon>
        <taxon>Glomerellales</taxon>
        <taxon>Plectosphaerellaceae</taxon>
        <taxon>Plectosphaerella</taxon>
    </lineage>
</organism>
<dbReference type="AlphaFoldDB" id="A0A9P8V4Y2"/>
<feature type="region of interest" description="Disordered" evidence="1">
    <location>
        <begin position="338"/>
        <end position="363"/>
    </location>
</feature>
<dbReference type="InterPro" id="IPR039634">
    <property type="entry name" value="Bul1-like"/>
</dbReference>
<evidence type="ECO:0000313" key="3">
    <source>
        <dbReference type="Proteomes" id="UP000770015"/>
    </source>
</evidence>
<name>A0A9P8V4Y2_9PEZI</name>
<dbReference type="PANTHER" id="PTHR31904:SF1">
    <property type="entry name" value="BYPASS OF STOP CODON PROTEIN 5-RELATED"/>
    <property type="match status" value="1"/>
</dbReference>
<dbReference type="InterPro" id="IPR014752">
    <property type="entry name" value="Arrestin-like_C"/>
</dbReference>
<reference evidence="2" key="1">
    <citation type="journal article" date="2021" name="Nat. Commun.">
        <title>Genetic determinants of endophytism in the Arabidopsis root mycobiome.</title>
        <authorList>
            <person name="Mesny F."/>
            <person name="Miyauchi S."/>
            <person name="Thiergart T."/>
            <person name="Pickel B."/>
            <person name="Atanasova L."/>
            <person name="Karlsson M."/>
            <person name="Huettel B."/>
            <person name="Barry K.W."/>
            <person name="Haridas S."/>
            <person name="Chen C."/>
            <person name="Bauer D."/>
            <person name="Andreopoulos W."/>
            <person name="Pangilinan J."/>
            <person name="LaButti K."/>
            <person name="Riley R."/>
            <person name="Lipzen A."/>
            <person name="Clum A."/>
            <person name="Drula E."/>
            <person name="Henrissat B."/>
            <person name="Kohler A."/>
            <person name="Grigoriev I.V."/>
            <person name="Martin F.M."/>
            <person name="Hacquard S."/>
        </authorList>
    </citation>
    <scope>NUCLEOTIDE SEQUENCE</scope>
    <source>
        <strain evidence="2">MPI-SDFR-AT-0117</strain>
    </source>
</reference>
<accession>A0A9P8V4Y2</accession>
<dbReference type="OrthoDB" id="2283785at2759"/>
<comment type="caution">
    <text evidence="2">The sequence shown here is derived from an EMBL/GenBank/DDBJ whole genome shotgun (WGS) entry which is preliminary data.</text>
</comment>
<evidence type="ECO:0000313" key="2">
    <source>
        <dbReference type="EMBL" id="KAH6672785.1"/>
    </source>
</evidence>
<dbReference type="Gene3D" id="2.60.40.640">
    <property type="match status" value="1"/>
</dbReference>
<sequence>MSSASDISSIRSMARPVMPKGPSIEIKLDSHYRSKIYNSGAPVRGEVVLTPWKDTRFDYVSVVLIGVSKTRVDAASIAQHSSHTFLKLNMPIPETAYPTPRIFEAGHTYTIPFNFVIPQHLTLSACNHKKQSDAVYDQHMRLPPSMGTWGRDDLSPEMARVEYIVKARVVEQPELGGRPFKVMEANHLINVLPTSVEDPPINITSQDRQYCLSKSKKVRKNIFSAKQGRVTATASQPAAIRLSPDGRTASESGVLVHLKFDPSSPEVAAPRLSHVAGKMQSNTWFSGAPNATLPDRGDIRSSYVGVPQLSYSSSTAIFSNDIDGPTAWNMRSIATRRDSGYSSEGQSHSDSDNSISRGKSSKTSPVYHETTIFVPFTMPIARKMLLPTFHTCLSSRTYNLHLNLQVGDAKISLHVPVQVAVEASPEMLLQQQDAGLPSFDDAVAQQEEADADELLRGRVMRQPTAELQSNSQLPGYGDFMHSRRAVTA</sequence>
<keyword evidence="3" id="KW-1185">Reference proteome</keyword>
<dbReference type="EMBL" id="JAGSXJ010000027">
    <property type="protein sequence ID" value="KAH6672785.1"/>
    <property type="molecule type" value="Genomic_DNA"/>
</dbReference>
<evidence type="ECO:0000256" key="1">
    <source>
        <dbReference type="SAM" id="MobiDB-lite"/>
    </source>
</evidence>
<dbReference type="Proteomes" id="UP000770015">
    <property type="component" value="Unassembled WGS sequence"/>
</dbReference>
<protein>
    <submittedName>
        <fullName evidence="2">Arrestin</fullName>
    </submittedName>
</protein>
<proteinExistence type="predicted"/>
<dbReference type="PANTHER" id="PTHR31904">
    <property type="entry name" value="BYPASS OF STOP CODON PROTEIN 5-RELATED"/>
    <property type="match status" value="1"/>
</dbReference>
<feature type="compositionally biased region" description="Polar residues" evidence="1">
    <location>
        <begin position="340"/>
        <end position="363"/>
    </location>
</feature>
<gene>
    <name evidence="2" type="ORF">F5X68DRAFT_215017</name>
</gene>